<dbReference type="EMBL" id="CAUYUJ010015515">
    <property type="protein sequence ID" value="CAK0855050.1"/>
    <property type="molecule type" value="Genomic_DNA"/>
</dbReference>
<proteinExistence type="predicted"/>
<feature type="non-terminal residue" evidence="3">
    <location>
        <position position="1"/>
    </location>
</feature>
<protein>
    <submittedName>
        <fullName evidence="3">Uncharacterized protein</fullName>
    </submittedName>
</protein>
<accession>A0ABN9U7F5</accession>
<keyword evidence="2" id="KW-0812">Transmembrane</keyword>
<gene>
    <name evidence="3" type="ORF">PCOR1329_LOCUS45896</name>
</gene>
<keyword evidence="4" id="KW-1185">Reference proteome</keyword>
<evidence type="ECO:0000256" key="2">
    <source>
        <dbReference type="SAM" id="Phobius"/>
    </source>
</evidence>
<organism evidence="3 4">
    <name type="scientific">Prorocentrum cordatum</name>
    <dbReference type="NCBI Taxonomy" id="2364126"/>
    <lineage>
        <taxon>Eukaryota</taxon>
        <taxon>Sar</taxon>
        <taxon>Alveolata</taxon>
        <taxon>Dinophyceae</taxon>
        <taxon>Prorocentrales</taxon>
        <taxon>Prorocentraceae</taxon>
        <taxon>Prorocentrum</taxon>
    </lineage>
</organism>
<feature type="non-terminal residue" evidence="3">
    <location>
        <position position="295"/>
    </location>
</feature>
<feature type="region of interest" description="Disordered" evidence="1">
    <location>
        <begin position="254"/>
        <end position="295"/>
    </location>
</feature>
<sequence>LGRRPPAARWASSAPARRCRAAEPLDEGSLAAAVVAPAAARTSAEEQLLRCGPALGALLPARSPAASFLSRAATSRHAALASFMGLPAGVPPMVLSASEEWDVDSDFGAPARPPPGRAGAPPPAASQIVWLWSEGDGSWQPLRVGPPRLRSPQPQHWGPWDLSIAGDGQQGHGHARHVVHYLSPITTVLLVFISALFAARLVREMAAAQRAAQAGAANQDGIVINNQDGVVVEVDVGDPRVGAVTVEAAGIQPFRPFGGQGHRLQPAGKASAPGPAPGSQATADGPPRPPPGPPG</sequence>
<reference evidence="3" key="1">
    <citation type="submission" date="2023-10" db="EMBL/GenBank/DDBJ databases">
        <authorList>
            <person name="Chen Y."/>
            <person name="Shah S."/>
            <person name="Dougan E. K."/>
            <person name="Thang M."/>
            <person name="Chan C."/>
        </authorList>
    </citation>
    <scope>NUCLEOTIDE SEQUENCE [LARGE SCALE GENOMIC DNA]</scope>
</reference>
<feature type="compositionally biased region" description="Low complexity" evidence="1">
    <location>
        <begin position="265"/>
        <end position="285"/>
    </location>
</feature>
<evidence type="ECO:0000256" key="1">
    <source>
        <dbReference type="SAM" id="MobiDB-lite"/>
    </source>
</evidence>
<evidence type="ECO:0000313" key="3">
    <source>
        <dbReference type="EMBL" id="CAK0855050.1"/>
    </source>
</evidence>
<dbReference type="Proteomes" id="UP001189429">
    <property type="component" value="Unassembled WGS sequence"/>
</dbReference>
<comment type="caution">
    <text evidence="3">The sequence shown here is derived from an EMBL/GenBank/DDBJ whole genome shotgun (WGS) entry which is preliminary data.</text>
</comment>
<keyword evidence="2" id="KW-0472">Membrane</keyword>
<feature type="compositionally biased region" description="Pro residues" evidence="1">
    <location>
        <begin position="286"/>
        <end position="295"/>
    </location>
</feature>
<evidence type="ECO:0000313" key="4">
    <source>
        <dbReference type="Proteomes" id="UP001189429"/>
    </source>
</evidence>
<name>A0ABN9U7F5_9DINO</name>
<keyword evidence="2" id="KW-1133">Transmembrane helix</keyword>
<feature type="transmembrane region" description="Helical" evidence="2">
    <location>
        <begin position="181"/>
        <end position="202"/>
    </location>
</feature>